<sequence length="144" mass="14674">MSCVVFDGGVNSGPGQSVKWLQRALGLKKVDGLVGPQTLAAVNAVDDHDALIAKIIALRDAFLRALKGWKKFGKGWTSRIKQVLAIGQAWARGSVGPEVVYDAAGARKAYASDAKAAPSAAIADAATGGGLVTGGTVLTTLQSA</sequence>
<dbReference type="Pfam" id="PF09374">
    <property type="entry name" value="PG_binding_3"/>
    <property type="match status" value="1"/>
</dbReference>
<dbReference type="Gene3D" id="1.20.141.10">
    <property type="entry name" value="Chitosanase, subunit A, domain 1"/>
    <property type="match status" value="1"/>
</dbReference>
<protein>
    <submittedName>
        <fullName evidence="2">Secretion activator protein</fullName>
    </submittedName>
</protein>
<dbReference type="AlphaFoldDB" id="A0A212L907"/>
<evidence type="ECO:0000259" key="1">
    <source>
        <dbReference type="Pfam" id="PF09374"/>
    </source>
</evidence>
<organism evidence="2">
    <name type="scientific">uncultured Pleomorphomonas sp</name>
    <dbReference type="NCBI Taxonomy" id="442121"/>
    <lineage>
        <taxon>Bacteria</taxon>
        <taxon>Pseudomonadati</taxon>
        <taxon>Pseudomonadota</taxon>
        <taxon>Alphaproteobacteria</taxon>
        <taxon>Hyphomicrobiales</taxon>
        <taxon>Pleomorphomonadaceae</taxon>
        <taxon>Pleomorphomonas</taxon>
        <taxon>environmental samples</taxon>
    </lineage>
</organism>
<dbReference type="InterPro" id="IPR018537">
    <property type="entry name" value="Peptidoglycan-bd_3"/>
</dbReference>
<proteinExistence type="predicted"/>
<name>A0A212L907_9HYPH</name>
<accession>A0A212L907</accession>
<reference evidence="2" key="1">
    <citation type="submission" date="2016-08" db="EMBL/GenBank/DDBJ databases">
        <authorList>
            <person name="Seilhamer J.J."/>
        </authorList>
    </citation>
    <scope>NUCLEOTIDE SEQUENCE</scope>
    <source>
        <strain evidence="2">86</strain>
    </source>
</reference>
<feature type="domain" description="Peptidoglycan binding" evidence="1">
    <location>
        <begin position="17"/>
        <end position="79"/>
    </location>
</feature>
<dbReference type="InterPro" id="IPR023346">
    <property type="entry name" value="Lysozyme-like_dom_sf"/>
</dbReference>
<evidence type="ECO:0000313" key="2">
    <source>
        <dbReference type="EMBL" id="SCM74026.1"/>
    </source>
</evidence>
<dbReference type="EMBL" id="FMJD01000005">
    <property type="protein sequence ID" value="SCM74026.1"/>
    <property type="molecule type" value="Genomic_DNA"/>
</dbReference>
<gene>
    <name evidence="2" type="ORF">KL86PLE_130056</name>
</gene>
<dbReference type="SUPFAM" id="SSF53955">
    <property type="entry name" value="Lysozyme-like"/>
    <property type="match status" value="1"/>
</dbReference>